<dbReference type="EMBL" id="JACCCZ010000001">
    <property type="protein sequence ID" value="NYG00296.1"/>
    <property type="molecule type" value="Genomic_DNA"/>
</dbReference>
<dbReference type="Proteomes" id="UP000549695">
    <property type="component" value="Unassembled WGS sequence"/>
</dbReference>
<keyword evidence="2" id="KW-1185">Reference proteome</keyword>
<dbReference type="RefSeq" id="WP_179760141.1">
    <property type="nucleotide sequence ID" value="NZ_BAAAJZ010000011.1"/>
</dbReference>
<protein>
    <submittedName>
        <fullName evidence="1">Uncharacterized protein</fullName>
    </submittedName>
</protein>
<sequence>MTVFERLWVWRVRAACEMALALCGGDELVADARTEASWYADLLHSWDGRGCEPDARIHAWLSILLARRTVAAGTLER</sequence>
<evidence type="ECO:0000313" key="1">
    <source>
        <dbReference type="EMBL" id="NYG00296.1"/>
    </source>
</evidence>
<proteinExistence type="predicted"/>
<accession>A0A852W2W3</accession>
<organism evidence="1 2">
    <name type="scientific">Pseudonocardia alni</name>
    <name type="common">Amycolata alni</name>
    <dbReference type="NCBI Taxonomy" id="33907"/>
    <lineage>
        <taxon>Bacteria</taxon>
        <taxon>Bacillati</taxon>
        <taxon>Actinomycetota</taxon>
        <taxon>Actinomycetes</taxon>
        <taxon>Pseudonocardiales</taxon>
        <taxon>Pseudonocardiaceae</taxon>
        <taxon>Pseudonocardia</taxon>
    </lineage>
</organism>
<evidence type="ECO:0000313" key="2">
    <source>
        <dbReference type="Proteomes" id="UP000549695"/>
    </source>
</evidence>
<gene>
    <name evidence="1" type="ORF">HDA37_000581</name>
</gene>
<dbReference type="GeneID" id="98050402"/>
<dbReference type="AlphaFoldDB" id="A0A852W2W3"/>
<reference evidence="1 2" key="1">
    <citation type="submission" date="2020-07" db="EMBL/GenBank/DDBJ databases">
        <title>Sequencing the genomes of 1000 actinobacteria strains.</title>
        <authorList>
            <person name="Klenk H.-P."/>
        </authorList>
    </citation>
    <scope>NUCLEOTIDE SEQUENCE [LARGE SCALE GENOMIC DNA]</scope>
    <source>
        <strain evidence="1 2">DSM 44749</strain>
    </source>
</reference>
<comment type="caution">
    <text evidence="1">The sequence shown here is derived from an EMBL/GenBank/DDBJ whole genome shotgun (WGS) entry which is preliminary data.</text>
</comment>
<name>A0A852W2W3_PSEA5</name>